<dbReference type="NCBIfam" id="TIGR02531">
    <property type="entry name" value="yecD_yerC"/>
    <property type="match status" value="1"/>
</dbReference>
<dbReference type="SUPFAM" id="SSF48295">
    <property type="entry name" value="TrpR-like"/>
    <property type="match status" value="1"/>
</dbReference>
<dbReference type="PIRSF" id="PIRSF012508">
    <property type="entry name" value="YerC"/>
    <property type="match status" value="1"/>
</dbReference>
<name>A0A6J6VS14_9ZZZZ</name>
<sequence length="104" mass="11284">MTSGKVSPATDEGLTARRFDDLAEALVGVRSVEQMKSVLRDLCTVAELDAMGQRLQVAGLVNEGVSYQEISRQTGASTATVTRVAHWLRYGEGGYLAILKKVRK</sequence>
<proteinExistence type="predicted"/>
<evidence type="ECO:0000313" key="1">
    <source>
        <dbReference type="EMBL" id="CAB4774099.1"/>
    </source>
</evidence>
<reference evidence="1" key="1">
    <citation type="submission" date="2020-05" db="EMBL/GenBank/DDBJ databases">
        <authorList>
            <person name="Chiriac C."/>
            <person name="Salcher M."/>
            <person name="Ghai R."/>
            <person name="Kavagutti S V."/>
        </authorList>
    </citation>
    <scope>NUCLEOTIDE SEQUENCE</scope>
</reference>
<dbReference type="InterPro" id="IPR010921">
    <property type="entry name" value="Trp_repressor/repl_initiator"/>
</dbReference>
<dbReference type="InterPro" id="IPR013368">
    <property type="entry name" value="YecD_YerC"/>
</dbReference>
<dbReference type="EMBL" id="CAFAAB010000004">
    <property type="protein sequence ID" value="CAB4774099.1"/>
    <property type="molecule type" value="Genomic_DNA"/>
</dbReference>
<gene>
    <name evidence="1" type="ORF">UFOPK2958_00084</name>
</gene>
<dbReference type="GO" id="GO:0043565">
    <property type="term" value="F:sequence-specific DNA binding"/>
    <property type="evidence" value="ECO:0007669"/>
    <property type="project" value="InterPro"/>
</dbReference>
<dbReference type="GO" id="GO:0003700">
    <property type="term" value="F:DNA-binding transcription factor activity"/>
    <property type="evidence" value="ECO:0007669"/>
    <property type="project" value="InterPro"/>
</dbReference>
<dbReference type="InterPro" id="IPR038116">
    <property type="entry name" value="TrpR-like_sf"/>
</dbReference>
<dbReference type="PANTHER" id="PTHR40080">
    <property type="entry name" value="LMO1763 PROTEIN"/>
    <property type="match status" value="1"/>
</dbReference>
<protein>
    <submittedName>
        <fullName evidence="1">Unannotated protein</fullName>
    </submittedName>
</protein>
<dbReference type="AlphaFoldDB" id="A0A6J6VS14"/>
<dbReference type="InterPro" id="IPR000831">
    <property type="entry name" value="Trp_repress"/>
</dbReference>
<dbReference type="PANTHER" id="PTHR40080:SF1">
    <property type="entry name" value="TRPR-LIKE PROTEIN YERC_YECD"/>
    <property type="match status" value="1"/>
</dbReference>
<organism evidence="1">
    <name type="scientific">freshwater metagenome</name>
    <dbReference type="NCBI Taxonomy" id="449393"/>
    <lineage>
        <taxon>unclassified sequences</taxon>
        <taxon>metagenomes</taxon>
        <taxon>ecological metagenomes</taxon>
    </lineage>
</organism>
<dbReference type="Gene3D" id="1.10.1270.10">
    <property type="entry name" value="TrpR-like"/>
    <property type="match status" value="1"/>
</dbReference>
<accession>A0A6J6VS14</accession>
<dbReference type="Pfam" id="PF01371">
    <property type="entry name" value="Trp_repressor"/>
    <property type="match status" value="1"/>
</dbReference>